<evidence type="ECO:0000256" key="8">
    <source>
        <dbReference type="ARBA" id="ARBA00023136"/>
    </source>
</evidence>
<feature type="transmembrane region" description="Helical" evidence="10">
    <location>
        <begin position="879"/>
        <end position="903"/>
    </location>
</feature>
<evidence type="ECO:0000256" key="3">
    <source>
        <dbReference type="ARBA" id="ARBA00022448"/>
    </source>
</evidence>
<feature type="domain" description="ABC transporter" evidence="11">
    <location>
        <begin position="1197"/>
        <end position="1450"/>
    </location>
</feature>
<dbReference type="Pfam" id="PF00005">
    <property type="entry name" value="ABC_tran"/>
    <property type="match status" value="2"/>
</dbReference>
<keyword evidence="14" id="KW-1185">Reference proteome</keyword>
<dbReference type="PANTHER" id="PTHR24223">
    <property type="entry name" value="ATP-BINDING CASSETTE SUB-FAMILY C"/>
    <property type="match status" value="1"/>
</dbReference>
<keyword evidence="3" id="KW-0813">Transport</keyword>
<dbReference type="InterPro" id="IPR050173">
    <property type="entry name" value="ABC_transporter_C-like"/>
</dbReference>
<gene>
    <name evidence="13" type="ORF">DM02DRAFT_712061</name>
</gene>
<dbReference type="SUPFAM" id="SSF52540">
    <property type="entry name" value="P-loop containing nucleoside triphosphate hydrolases"/>
    <property type="match status" value="2"/>
</dbReference>
<feature type="transmembrane region" description="Helical" evidence="10">
    <location>
        <begin position="483"/>
        <end position="502"/>
    </location>
</feature>
<dbReference type="CDD" id="cd18579">
    <property type="entry name" value="ABC_6TM_ABCC_D1"/>
    <property type="match status" value="1"/>
</dbReference>
<evidence type="ECO:0000256" key="5">
    <source>
        <dbReference type="ARBA" id="ARBA00022741"/>
    </source>
</evidence>
<dbReference type="Gene3D" id="1.20.1560.10">
    <property type="entry name" value="ABC transporter type 1, transmembrane domain"/>
    <property type="match status" value="2"/>
</dbReference>
<dbReference type="PROSITE" id="PS00211">
    <property type="entry name" value="ABC_TRANSPORTER_1"/>
    <property type="match status" value="2"/>
</dbReference>
<keyword evidence="5" id="KW-0547">Nucleotide-binding</keyword>
<dbReference type="SUPFAM" id="SSF90123">
    <property type="entry name" value="ABC transporter transmembrane region"/>
    <property type="match status" value="2"/>
</dbReference>
<dbReference type="InterPro" id="IPR044726">
    <property type="entry name" value="ABCC_6TM_D2"/>
</dbReference>
<dbReference type="GO" id="GO:0005524">
    <property type="term" value="F:ATP binding"/>
    <property type="evidence" value="ECO:0007669"/>
    <property type="project" value="UniProtKB-KW"/>
</dbReference>
<dbReference type="InterPro" id="IPR036640">
    <property type="entry name" value="ABC1_TM_sf"/>
</dbReference>
<evidence type="ECO:0000256" key="4">
    <source>
        <dbReference type="ARBA" id="ARBA00022692"/>
    </source>
</evidence>
<dbReference type="InterPro" id="IPR003439">
    <property type="entry name" value="ABC_transporter-like_ATP-bd"/>
</dbReference>
<feature type="transmembrane region" description="Helical" evidence="10">
    <location>
        <begin position="923"/>
        <end position="946"/>
    </location>
</feature>
<dbReference type="FunFam" id="1.20.1560.10:FF:000055">
    <property type="entry name" value="ABC multidrug transporter (Eurofung)"/>
    <property type="match status" value="1"/>
</dbReference>
<dbReference type="OrthoDB" id="6500128at2759"/>
<dbReference type="Gene3D" id="3.40.50.300">
    <property type="entry name" value="P-loop containing nucleotide triphosphate hydrolases"/>
    <property type="match status" value="2"/>
</dbReference>
<feature type="transmembrane region" description="Helical" evidence="10">
    <location>
        <begin position="307"/>
        <end position="328"/>
    </location>
</feature>
<dbReference type="CDD" id="cd03250">
    <property type="entry name" value="ABCC_MRP_domain1"/>
    <property type="match status" value="1"/>
</dbReference>
<dbReference type="Proteomes" id="UP000244855">
    <property type="component" value="Unassembled WGS sequence"/>
</dbReference>
<dbReference type="GO" id="GO:0016020">
    <property type="term" value="C:membrane"/>
    <property type="evidence" value="ECO:0007669"/>
    <property type="project" value="UniProtKB-SubCell"/>
</dbReference>
<sequence length="1457" mass="161632">MPFTTGAQLLQLDRERFDFSLPFEQLFFSIIPATLFITIAPWRVFSQARKPVVINASRYQLIKVGAMMTYDGLRLALLALIAVESYLVTKIFIAAATLEFVAAFLMVPLSILEHSRNPRPSVLLSIYLSLTVLLDISQARTLFLSSTVRLEKAYSRLFCTTVAFKTLVLLLEAKQKTQWTLWRDHKEHSPEETSNIFNLGVFYWLNNLFRQGYEKILAVENLYPLDSAFDAESLHEKFSRIIKYEKLMGQKFGLLKALARSMKSELLMPIPARLAMLGFQFCQPFFIERLLEYLEQPEHDRNTGYGFIGASFFIYAGIAISKAFYWYLHNRARTVARSTLITEIYSRAMKSRIGVNDDSAALTLMSADMERIRLGTRNLHELWACTTQVALAGWMLYIRLDIAFVAPIGLVLVCFAALGILMRFAGDSQRAWMAEVQKRTGLTATVIAGMKNLKLSGLYEVAGRFVQQLRVEELASGARFRKLFLGAAILGYIPYLIGPPITFASTYTHSSLDAATVFSSLAFITLLTYPLERVFESLPQLLSAVACIGRIQAFVERDCQLDFRKFSHSKKKETLETEAPQTSASTDPAISITNGEFGWQDDNPTLKHVTAQIPRSSLSLIVGPVGAGKSTFCKALIGETPFSKGQVACQADSARVGFCEQTPFLFNSSIRENIVGFSLFDSERYSEVVNATALNVDFASFSERDFTNIGSDGITLSGGQKQRVSLARALYLRADMLVLDDVFSGLDADTEERIFQQVFGSNGLLRRRRTTVVLCTHSIRHPPSADNIIVLNNGTVLEQGPFEQLIARDGYVQSLGLKINTAPNLPPEDLLPKNDGQLPEALRQMALNTPNLVSATEEYRQTGDGAVYKHYAKSMGWPLTISSLVFGSLWWVFTNYPSIWLTYWTDDVYSEHPSHGHPYYAGIYAFLNVCALLSLLSLGVALLFLAMQRAGAYLHQEALNTLVGAPLRLFTKTDTGVITNLFSQDLNLIDTELPDSMLNTIFYTFHTIGQAAVILTSSAYLAIAYPFLVLLLYLIGKFYLRTSRQLRLLDLESKSPLYTHFIDTLKGVATLRASGFVAENIRKNALQLNRSQRPAYLLSMIQEWLNLVLELVVTVLAVMLVSIAVRLGSKSGFAGASLYSLVTLGDNLAGIALNYTRLETCLGAISRLLKFNQTTGSEDKENEDMIPPIDWPMSGAVVLNGVSASYDTEKDQGDSETPHLALNNLHISIQPGEKLAICGRTGSGKSSVVSLLLKLLEPTGIGSDTANRILIDNMPLDRINRRSLRQQIIAVPQEAVFLPSGSTFQVNLDPTGSATAEQCEEVLRDVGLWDFIRDRGGLKAIINTSTFSAGQRQLVSIGRALLRGHLRPSAGGILLLDEVSSSVDRETERQVQHIIKAAFKNYTVIAISHRLDMIMDFDRVAVMDAGEIVEVGVPLELAAHPGSRFGELVTAAAKTKR</sequence>
<keyword evidence="6" id="KW-0067">ATP-binding</keyword>
<reference evidence="13 14" key="1">
    <citation type="journal article" date="2018" name="Sci. Rep.">
        <title>Comparative genomics provides insights into the lifestyle and reveals functional heterogeneity of dark septate endophytic fungi.</title>
        <authorList>
            <person name="Knapp D.G."/>
            <person name="Nemeth J.B."/>
            <person name="Barry K."/>
            <person name="Hainaut M."/>
            <person name="Henrissat B."/>
            <person name="Johnson J."/>
            <person name="Kuo A."/>
            <person name="Lim J.H.P."/>
            <person name="Lipzen A."/>
            <person name="Nolan M."/>
            <person name="Ohm R.A."/>
            <person name="Tamas L."/>
            <person name="Grigoriev I.V."/>
            <person name="Spatafora J.W."/>
            <person name="Nagy L.G."/>
            <person name="Kovacs G.M."/>
        </authorList>
    </citation>
    <scope>NUCLEOTIDE SEQUENCE [LARGE SCALE GENOMIC DNA]</scope>
    <source>
        <strain evidence="13 14">DSE2036</strain>
    </source>
</reference>
<accession>A0A2V1DMM9</accession>
<comment type="similarity">
    <text evidence="2">Belongs to the ABC transporter superfamily. ABCC family. Conjugate transporter (TC 3.A.1.208) subfamily.</text>
</comment>
<evidence type="ECO:0000256" key="1">
    <source>
        <dbReference type="ARBA" id="ARBA00004141"/>
    </source>
</evidence>
<evidence type="ECO:0000259" key="12">
    <source>
        <dbReference type="PROSITE" id="PS50929"/>
    </source>
</evidence>
<feature type="domain" description="ABC transmembrane type-1" evidence="12">
    <location>
        <begin position="883"/>
        <end position="1160"/>
    </location>
</feature>
<dbReference type="GO" id="GO:0016887">
    <property type="term" value="F:ATP hydrolysis activity"/>
    <property type="evidence" value="ECO:0007669"/>
    <property type="project" value="InterPro"/>
</dbReference>
<keyword evidence="4 10" id="KW-0812">Transmembrane</keyword>
<evidence type="ECO:0000256" key="6">
    <source>
        <dbReference type="ARBA" id="ARBA00022840"/>
    </source>
</evidence>
<feature type="transmembrane region" description="Helical" evidence="10">
    <location>
        <begin position="26"/>
        <end position="44"/>
    </location>
</feature>
<dbReference type="Pfam" id="PF00664">
    <property type="entry name" value="ABC_membrane"/>
    <property type="match status" value="1"/>
</dbReference>
<evidence type="ECO:0000256" key="10">
    <source>
        <dbReference type="SAM" id="Phobius"/>
    </source>
</evidence>
<comment type="subcellular location">
    <subcellularLocation>
        <location evidence="1">Membrane</location>
        <topology evidence="1">Multi-pass membrane protein</topology>
    </subcellularLocation>
</comment>
<feature type="transmembrane region" description="Helical" evidence="10">
    <location>
        <begin position="1019"/>
        <end position="1040"/>
    </location>
</feature>
<evidence type="ECO:0000313" key="14">
    <source>
        <dbReference type="Proteomes" id="UP000244855"/>
    </source>
</evidence>
<dbReference type="InterPro" id="IPR044746">
    <property type="entry name" value="ABCC_6TM_D1"/>
</dbReference>
<keyword evidence="8 10" id="KW-0472">Membrane</keyword>
<dbReference type="SMART" id="SM00382">
    <property type="entry name" value="AAA"/>
    <property type="match status" value="2"/>
</dbReference>
<dbReference type="CDD" id="cd18580">
    <property type="entry name" value="ABC_6TM_ABCC_D2"/>
    <property type="match status" value="1"/>
</dbReference>
<dbReference type="PANTHER" id="PTHR24223:SF345">
    <property type="entry name" value="ABC MULTIDRUG TRANSPORTER (EUROFUNG)"/>
    <property type="match status" value="1"/>
</dbReference>
<feature type="transmembrane region" description="Helical" evidence="10">
    <location>
        <begin position="379"/>
        <end position="398"/>
    </location>
</feature>
<name>A0A2V1DMM9_9PLEO</name>
<dbReference type="FunFam" id="3.40.50.300:FF:001854">
    <property type="entry name" value="ABC multidrug transporter (Eurofung)"/>
    <property type="match status" value="1"/>
</dbReference>
<keyword evidence="9" id="KW-0325">Glycoprotein</keyword>
<dbReference type="InterPro" id="IPR003593">
    <property type="entry name" value="AAA+_ATPase"/>
</dbReference>
<feature type="transmembrane region" description="Helical" evidence="10">
    <location>
        <begin position="404"/>
        <end position="425"/>
    </location>
</feature>
<dbReference type="InterPro" id="IPR017871">
    <property type="entry name" value="ABC_transporter-like_CS"/>
</dbReference>
<organism evidence="13 14">
    <name type="scientific">Periconia macrospinosa</name>
    <dbReference type="NCBI Taxonomy" id="97972"/>
    <lineage>
        <taxon>Eukaryota</taxon>
        <taxon>Fungi</taxon>
        <taxon>Dikarya</taxon>
        <taxon>Ascomycota</taxon>
        <taxon>Pezizomycotina</taxon>
        <taxon>Dothideomycetes</taxon>
        <taxon>Pleosporomycetidae</taxon>
        <taxon>Pleosporales</taxon>
        <taxon>Massarineae</taxon>
        <taxon>Periconiaceae</taxon>
        <taxon>Periconia</taxon>
    </lineage>
</organism>
<dbReference type="STRING" id="97972.A0A2V1DMM9"/>
<feature type="domain" description="ABC transporter" evidence="11">
    <location>
        <begin position="590"/>
        <end position="818"/>
    </location>
</feature>
<evidence type="ECO:0000313" key="13">
    <source>
        <dbReference type="EMBL" id="PVH99185.1"/>
    </source>
</evidence>
<proteinExistence type="inferred from homology"/>
<dbReference type="InterPro" id="IPR027417">
    <property type="entry name" value="P-loop_NTPase"/>
</dbReference>
<dbReference type="EMBL" id="KZ805397">
    <property type="protein sequence ID" value="PVH99185.1"/>
    <property type="molecule type" value="Genomic_DNA"/>
</dbReference>
<keyword evidence="7 10" id="KW-1133">Transmembrane helix</keyword>
<feature type="domain" description="ABC transmembrane type-1" evidence="12">
    <location>
        <begin position="274"/>
        <end position="543"/>
    </location>
</feature>
<evidence type="ECO:0000256" key="7">
    <source>
        <dbReference type="ARBA" id="ARBA00022989"/>
    </source>
</evidence>
<dbReference type="FunFam" id="1.20.1560.10:FF:000066">
    <property type="entry name" value="ABC multidrug transporter (Eurofung)"/>
    <property type="match status" value="1"/>
</dbReference>
<evidence type="ECO:0000256" key="9">
    <source>
        <dbReference type="ARBA" id="ARBA00023180"/>
    </source>
</evidence>
<dbReference type="InterPro" id="IPR011527">
    <property type="entry name" value="ABC1_TM_dom"/>
</dbReference>
<protein>
    <submittedName>
        <fullName evidence="13">Putative ABC multidrug transporter</fullName>
    </submittedName>
</protein>
<dbReference type="GO" id="GO:0140359">
    <property type="term" value="F:ABC-type transporter activity"/>
    <property type="evidence" value="ECO:0007669"/>
    <property type="project" value="InterPro"/>
</dbReference>
<dbReference type="PROSITE" id="PS50893">
    <property type="entry name" value="ABC_TRANSPORTER_2"/>
    <property type="match status" value="2"/>
</dbReference>
<evidence type="ECO:0000259" key="11">
    <source>
        <dbReference type="PROSITE" id="PS50893"/>
    </source>
</evidence>
<evidence type="ECO:0000256" key="2">
    <source>
        <dbReference type="ARBA" id="ARBA00009726"/>
    </source>
</evidence>
<feature type="transmembrane region" description="Helical" evidence="10">
    <location>
        <begin position="514"/>
        <end position="531"/>
    </location>
</feature>
<dbReference type="PROSITE" id="PS50929">
    <property type="entry name" value="ABC_TM1F"/>
    <property type="match status" value="2"/>
</dbReference>